<accession>A0ACD2UE93</accession>
<proteinExistence type="predicted"/>
<gene>
    <name evidence="1" type="ORF">SAMN04488483_5758</name>
</gene>
<sequence>MFDPVVQANDSLLLNGDFSQGIENWTLGANPREVRVVSEVYDGVPIRLLSAGNLGSAWQQVTVPVEPDASARYVLSFLYETRHAEAGRMLITAEDGTVLREISLPPASPRELAEDQASVASRPPLVFEPIEYNAPFDLPLQRLDKIRVTVVAPANADPDDYHQRILITRIHLALHLEPAVLQTLKLDDEQLPASGLLYLCLGSNGGFQHRLECVPEPASPWLYTKAALISDDNPQGAVTATPDWGVDHPLNLPWVLQCPLIGDQGPYLFTIKLVNQYTAAPYPIQVSLGHHRLVFREKLEAVYYPVLELAQSVRLGVRVASWYTGQYLAGRTVTWAIDGQGILGTTPTDPEGWAYFDFLPTTAGDVAIKASVTSPYYASGVETTTLDVRVLATDPWKDVLAVVEGNALPWAQTTGYPNRGSTYQLSVRLPEVLRGTELAMRWEGDSATQLGVQVRPELEEPVSVGATDLSWDFICQDKLDGRFHLLLSCSKLLSPSSRKPMSLARNLVRIGDVQEANKFPVVDERESVLLRVQVVQVVHVVTSGDGDPVNNALVDWLTPEGTISTQSGSGGWASVLYQPSRGGDLVVTARVRAHADALAIERPFAVKALPSSPWKNQIRILFDNTEVDLAELGLLCWRGASHTLRIEATAGSSLLDQLVTLQWRGESPGIGLTVAGIGVPLKLESKGLEWTFSSQVASSSSSLFSLVLSSPVLASPRELFGRLIATELFDELTVMLDQVTATIASQRLFPCLGARHNVRYLPNALSPLVGLQGTLMWLGTPAGELDASVEPPLHVTQTLSDGGIAWSLDFTASKVCGDFTLGLFLPALSLSMSANPMQLAHNKLRIGDWREFAVDAVIGKDKAWSWVRVFSAFTGQAVAQVAVQWKTAAGLETVASDDLGWSGFGLTPGTAGQQQVLASVLSPFDGYEEQRVLSFMALARDPWEGVRVRFDSHDEQPWGSQTFFPRRRGTHVVEVLFEDGSPLFEQDLALGLTGSGPAELGLRFEPALGVARRPSALGLHYSLRCDDVTDGGFALRLSAERLARLSPANAMSLGVGEQVLKLLANSRVQQVLEWEQELVEQVTVVSSITGKGIAGIAVTWRNEALGTVTTLTDFYGVARVRFKPQTPGAAVVTATVGDAVYSESVDLVYTLEEPREISELYEPQGSRLPPDEEQTVAIAKVVSARTGLPLAGVQVRWNFAGNALVPSVTDEEGIARLTFRYPAGVEDVLSATVRGGLGGWDMAQLGYVGVVPEIDSLTSPDTNINLGQDATAEIRVVSRHDGRGLAGVRIVWDYPQLSLPPTVTGQDGKSRIDFRPGETGQHDLKATVVLGGSRLLEFEVFDPATRPQMFELAKLHGQIGVGGEAHMRARVTNRSFIPIQGEEVFWSFPNTEIASTRTNADGYAEVKFILPARGTIVAKIRGGSNMSMPV</sequence>
<dbReference type="EMBL" id="FXUY01000002">
    <property type="protein sequence ID" value="SMQ30861.1"/>
    <property type="molecule type" value="Genomic_DNA"/>
</dbReference>
<name>A0ACD2UE93_9PSED</name>
<protein>
    <submittedName>
        <fullName evidence="1">Uncharacterized protein</fullName>
    </submittedName>
</protein>
<comment type="caution">
    <text evidence="1">The sequence shown here is derived from an EMBL/GenBank/DDBJ whole genome shotgun (WGS) entry which is preliminary data.</text>
</comment>
<organism evidence="1 2">
    <name type="scientific">Pseudomonas helmanticensis</name>
    <dbReference type="NCBI Taxonomy" id="1471381"/>
    <lineage>
        <taxon>Bacteria</taxon>
        <taxon>Pseudomonadati</taxon>
        <taxon>Pseudomonadota</taxon>
        <taxon>Gammaproteobacteria</taxon>
        <taxon>Pseudomonadales</taxon>
        <taxon>Pseudomonadaceae</taxon>
        <taxon>Pseudomonas</taxon>
    </lineage>
</organism>
<reference evidence="1" key="1">
    <citation type="submission" date="2017-05" db="EMBL/GenBank/DDBJ databases">
        <authorList>
            <person name="Varghese N."/>
            <person name="Submissions S."/>
        </authorList>
    </citation>
    <scope>NUCLEOTIDE SEQUENCE</scope>
    <source>
        <strain evidence="1">LMG 28168</strain>
    </source>
</reference>
<evidence type="ECO:0000313" key="2">
    <source>
        <dbReference type="Proteomes" id="UP001158048"/>
    </source>
</evidence>
<evidence type="ECO:0000313" key="1">
    <source>
        <dbReference type="EMBL" id="SMQ30861.1"/>
    </source>
</evidence>
<dbReference type="Proteomes" id="UP001158048">
    <property type="component" value="Unassembled WGS sequence"/>
</dbReference>
<keyword evidence="2" id="KW-1185">Reference proteome</keyword>